<evidence type="ECO:0000256" key="3">
    <source>
        <dbReference type="ARBA" id="ARBA00022525"/>
    </source>
</evidence>
<dbReference type="Gene3D" id="2.60.120.380">
    <property type="match status" value="1"/>
</dbReference>
<dbReference type="GO" id="GO:0005509">
    <property type="term" value="F:calcium ion binding"/>
    <property type="evidence" value="ECO:0007669"/>
    <property type="project" value="InterPro"/>
</dbReference>
<dbReference type="InterPro" id="IPR001343">
    <property type="entry name" value="Hemolysn_Ca-bd"/>
</dbReference>
<reference evidence="8" key="1">
    <citation type="submission" date="2018-05" db="EMBL/GenBank/DDBJ databases">
        <authorList>
            <person name="Li X."/>
        </authorList>
    </citation>
    <scope>NUCLEOTIDE SEQUENCE [LARGE SCALE GENOMIC DNA]</scope>
    <source>
        <strain evidence="8">YIM 73061</strain>
    </source>
</reference>
<feature type="compositionally biased region" description="Polar residues" evidence="5">
    <location>
        <begin position="49"/>
        <end position="58"/>
    </location>
</feature>
<evidence type="ECO:0000256" key="5">
    <source>
        <dbReference type="SAM" id="MobiDB-lite"/>
    </source>
</evidence>
<keyword evidence="4" id="KW-0677">Repeat</keyword>
<dbReference type="InterPro" id="IPR050557">
    <property type="entry name" value="RTX_toxin/Mannuronan_C5-epim"/>
</dbReference>
<evidence type="ECO:0000256" key="2">
    <source>
        <dbReference type="ARBA" id="ARBA00004613"/>
    </source>
</evidence>
<comment type="caution">
    <text evidence="7">The sequence shown here is derived from an EMBL/GenBank/DDBJ whole genome shotgun (WGS) entry which is preliminary data.</text>
</comment>
<dbReference type="Gene3D" id="3.40.390.10">
    <property type="entry name" value="Collagenase (Catalytic Domain)"/>
    <property type="match status" value="1"/>
</dbReference>
<sequence length="759" mass="80204">MFASAHNGAGLALNIAREETNYMRPNSMDDFARITRGTRDAQKPEATLSGLTPTSATFTHADGAAPATTVGSLGTERYDLIPVALTAGTTYSFAYRPTETGGIEDPFLGLVNPAGTQFLAQDDDGGLGRSSMITFTPTASGTYLLYTTSWYHIDPSAPGYPNYRDAGGYTVDMWTADPATDAPSTRAGALTIDVGTTYGHLDAAGDQDMYRVELDPGLFYTFTYAGGIASSAEYPGELPGESIGVLRLYDAEGNELSAAVNYETGLGFLSPEGGTYYLRVEGYEPDMTGGYTLDVKAQDPTDFDPLESLNWDEADNIPTTMVNGVPTAYVYFASAREGGFGETEDDGVTPITTYGWEQFQIQGVMRALQEYTPITGINYVRTTDINQATFRLVTTINDDYGARFNPRDPSAGDLQGVGVFNLASGGFTRPETLEPGGYSYAVVLHEFGHAHGVAHPHDEGGGSEILLGVTGPTGSLGIYDLNQGVYTVMSYNDGWQTNPDGPLEFTRQTWGSGWSGTLGAFDIAVLQARYGVHAHNTGDNVYALTGPQKDAYYQTIWDTGGNDTIAYDGGRDAHIDLLAATLDYTPTGGGVVSFVDGTYGGYTIANGVVIENARGGNGSDALMGNSVANRLDGQNGDDGLLGREGDDLLIGGNGKDTLNGGTGNDSLDGGTGRDVLNGGAGDDTLNGGLHDDLFVFEDAGTDTIVGYQKGEQFDLSALNVTWADVTIESGRIGVDLEGDQDLTIIVNTSGITQGNFIFA</sequence>
<dbReference type="Pfam" id="PF08548">
    <property type="entry name" value="Peptidase_M10_C"/>
    <property type="match status" value="1"/>
</dbReference>
<dbReference type="InterPro" id="IPR011049">
    <property type="entry name" value="Serralysin-like_metalloprot_C"/>
</dbReference>
<dbReference type="GO" id="GO:0005615">
    <property type="term" value="C:extracellular space"/>
    <property type="evidence" value="ECO:0007669"/>
    <property type="project" value="InterPro"/>
</dbReference>
<evidence type="ECO:0000256" key="1">
    <source>
        <dbReference type="ARBA" id="ARBA00001913"/>
    </source>
</evidence>
<dbReference type="SUPFAM" id="SSF51120">
    <property type="entry name" value="beta-Roll"/>
    <property type="match status" value="2"/>
</dbReference>
<dbReference type="Pfam" id="PF00353">
    <property type="entry name" value="HemolysinCabind"/>
    <property type="match status" value="2"/>
</dbReference>
<evidence type="ECO:0000313" key="7">
    <source>
        <dbReference type="EMBL" id="RAK57234.1"/>
    </source>
</evidence>
<feature type="region of interest" description="Disordered" evidence="5">
    <location>
        <begin position="38"/>
        <end position="62"/>
    </location>
</feature>
<keyword evidence="3" id="KW-0964">Secreted</keyword>
<protein>
    <recommendedName>
        <fullName evidence="6">Peptidase M10 serralysin C-terminal domain-containing protein</fullName>
    </recommendedName>
</protein>
<dbReference type="SUPFAM" id="SSF55486">
    <property type="entry name" value="Metalloproteases ('zincins'), catalytic domain"/>
    <property type="match status" value="1"/>
</dbReference>
<dbReference type="PANTHER" id="PTHR38340">
    <property type="entry name" value="S-LAYER PROTEIN"/>
    <property type="match status" value="1"/>
</dbReference>
<feature type="region of interest" description="Disordered" evidence="5">
    <location>
        <begin position="652"/>
        <end position="679"/>
    </location>
</feature>
<evidence type="ECO:0000259" key="6">
    <source>
        <dbReference type="Pfam" id="PF08548"/>
    </source>
</evidence>
<dbReference type="EMBL" id="QFYR01000001">
    <property type="protein sequence ID" value="RAK57234.1"/>
    <property type="molecule type" value="Genomic_DNA"/>
</dbReference>
<dbReference type="InterPro" id="IPR018511">
    <property type="entry name" value="Hemolysin-typ_Ca-bd_CS"/>
</dbReference>
<dbReference type="InterPro" id="IPR024079">
    <property type="entry name" value="MetalloPept_cat_dom_sf"/>
</dbReference>
<dbReference type="OrthoDB" id="7167386at2"/>
<evidence type="ECO:0000313" key="8">
    <source>
        <dbReference type="Proteomes" id="UP000249725"/>
    </source>
</evidence>
<name>A0A328AUM3_9CAUL</name>
<feature type="domain" description="Peptidase M10 serralysin C-terminal" evidence="6">
    <location>
        <begin position="530"/>
        <end position="723"/>
    </location>
</feature>
<organism evidence="7 8">
    <name type="scientific">Phenylobacterium deserti</name>
    <dbReference type="NCBI Taxonomy" id="1914756"/>
    <lineage>
        <taxon>Bacteria</taxon>
        <taxon>Pseudomonadati</taxon>
        <taxon>Pseudomonadota</taxon>
        <taxon>Alphaproteobacteria</taxon>
        <taxon>Caulobacterales</taxon>
        <taxon>Caulobacteraceae</taxon>
        <taxon>Phenylobacterium</taxon>
    </lineage>
</organism>
<accession>A0A328AUM3</accession>
<proteinExistence type="predicted"/>
<dbReference type="PROSITE" id="PS00330">
    <property type="entry name" value="HEMOLYSIN_CALCIUM"/>
    <property type="match status" value="3"/>
</dbReference>
<comment type="subcellular location">
    <subcellularLocation>
        <location evidence="2">Secreted</location>
    </subcellularLocation>
</comment>
<dbReference type="Gene3D" id="2.150.10.10">
    <property type="entry name" value="Serralysin-like metalloprotease, C-terminal"/>
    <property type="match status" value="2"/>
</dbReference>
<dbReference type="AlphaFoldDB" id="A0A328AUM3"/>
<dbReference type="InterPro" id="IPR013858">
    <property type="entry name" value="Peptidase_M10B_C"/>
</dbReference>
<dbReference type="Proteomes" id="UP000249725">
    <property type="component" value="Unassembled WGS sequence"/>
</dbReference>
<comment type="cofactor">
    <cofactor evidence="1">
        <name>Ca(2+)</name>
        <dbReference type="ChEBI" id="CHEBI:29108"/>
    </cofactor>
</comment>
<dbReference type="RefSeq" id="WP_111513686.1">
    <property type="nucleotide sequence ID" value="NZ_QFYR01000001.1"/>
</dbReference>
<dbReference type="GO" id="GO:0008237">
    <property type="term" value="F:metallopeptidase activity"/>
    <property type="evidence" value="ECO:0007669"/>
    <property type="project" value="InterPro"/>
</dbReference>
<dbReference type="PANTHER" id="PTHR38340:SF1">
    <property type="entry name" value="S-LAYER PROTEIN"/>
    <property type="match status" value="1"/>
</dbReference>
<gene>
    <name evidence="7" type="ORF">DJ018_04605</name>
</gene>
<evidence type="ECO:0000256" key="4">
    <source>
        <dbReference type="ARBA" id="ARBA00022737"/>
    </source>
</evidence>
<keyword evidence="8" id="KW-1185">Reference proteome</keyword>
<dbReference type="PRINTS" id="PR00313">
    <property type="entry name" value="CABNDNGRPT"/>
</dbReference>